<keyword evidence="1 2" id="KW-0728">SH3 domain</keyword>
<feature type="region of interest" description="Disordered" evidence="3">
    <location>
        <begin position="474"/>
        <end position="514"/>
    </location>
</feature>
<feature type="region of interest" description="Disordered" evidence="3">
    <location>
        <begin position="287"/>
        <end position="412"/>
    </location>
</feature>
<dbReference type="GO" id="GO:0150105">
    <property type="term" value="P:protein localization to cell-cell junction"/>
    <property type="evidence" value="ECO:0007669"/>
    <property type="project" value="TreeGrafter"/>
</dbReference>
<proteinExistence type="predicted"/>
<dbReference type="Proteomes" id="UP000504617">
    <property type="component" value="Unplaced"/>
</dbReference>
<dbReference type="CDD" id="cd12026">
    <property type="entry name" value="SH3_ZO-1"/>
    <property type="match status" value="1"/>
</dbReference>
<accession>A0A6I9YEH6</accession>
<dbReference type="AlphaFoldDB" id="A0A6I9YEH6"/>
<dbReference type="GO" id="GO:0005886">
    <property type="term" value="C:plasma membrane"/>
    <property type="evidence" value="ECO:0007669"/>
    <property type="project" value="TreeGrafter"/>
</dbReference>
<dbReference type="PROSITE" id="PS50002">
    <property type="entry name" value="SH3"/>
    <property type="match status" value="1"/>
</dbReference>
<feature type="compositionally biased region" description="Polar residues" evidence="3">
    <location>
        <begin position="775"/>
        <end position="788"/>
    </location>
</feature>
<dbReference type="Pfam" id="PF07653">
    <property type="entry name" value="SH3_2"/>
    <property type="match status" value="1"/>
</dbReference>
<evidence type="ECO:0000256" key="3">
    <source>
        <dbReference type="SAM" id="MobiDB-lite"/>
    </source>
</evidence>
<dbReference type="KEGG" id="tsr:106549310"/>
<dbReference type="GO" id="GO:0098609">
    <property type="term" value="P:cell-cell adhesion"/>
    <property type="evidence" value="ECO:0007669"/>
    <property type="project" value="TreeGrafter"/>
</dbReference>
<gene>
    <name evidence="6" type="primary">TJP1</name>
</gene>
<dbReference type="GO" id="GO:0005923">
    <property type="term" value="C:bicellular tight junction"/>
    <property type="evidence" value="ECO:0007669"/>
    <property type="project" value="TreeGrafter"/>
</dbReference>
<dbReference type="GO" id="GO:0090557">
    <property type="term" value="P:establishment of endothelial intestinal barrier"/>
    <property type="evidence" value="ECO:0007669"/>
    <property type="project" value="TreeGrafter"/>
</dbReference>
<dbReference type="PANTHER" id="PTHR13865:SF25">
    <property type="entry name" value="TIGHT JUNCTION PROTEIN ZO-1"/>
    <property type="match status" value="1"/>
</dbReference>
<dbReference type="GO" id="GO:0045216">
    <property type="term" value="P:cell-cell junction organization"/>
    <property type="evidence" value="ECO:0007669"/>
    <property type="project" value="TreeGrafter"/>
</dbReference>
<dbReference type="Gene3D" id="2.30.30.40">
    <property type="entry name" value="SH3 Domains"/>
    <property type="match status" value="1"/>
</dbReference>
<evidence type="ECO:0000259" key="4">
    <source>
        <dbReference type="PROSITE" id="PS50002"/>
    </source>
</evidence>
<dbReference type="InterPro" id="IPR035597">
    <property type="entry name" value="ZO-1_SH3"/>
</dbReference>
<reference evidence="6" key="1">
    <citation type="submission" date="2025-08" db="UniProtKB">
        <authorList>
            <consortium name="RefSeq"/>
        </authorList>
    </citation>
    <scope>IDENTIFICATION</scope>
    <source>
        <tissue evidence="6">Skeletal muscle</tissue>
    </source>
</reference>
<protein>
    <submittedName>
        <fullName evidence="6">Tight junction protein ZO-1</fullName>
    </submittedName>
</protein>
<feature type="compositionally biased region" description="Basic and acidic residues" evidence="3">
    <location>
        <begin position="571"/>
        <end position="585"/>
    </location>
</feature>
<evidence type="ECO:0000313" key="6">
    <source>
        <dbReference type="RefSeq" id="XP_013922405.1"/>
    </source>
</evidence>
<keyword evidence="5" id="KW-1185">Reference proteome</keyword>
<dbReference type="OrthoDB" id="418634at2759"/>
<dbReference type="InterPro" id="IPR036028">
    <property type="entry name" value="SH3-like_dom_sf"/>
</dbReference>
<sequence>MSSFSRECRLRLTRGAPRSFECVSLGMPPQALLDQLVGDLQSHLDEMERLRVGLLDAYPRLSVYRRIVESDVGDSFYIRTHFEYEKESPYGLSFNKGEVFRVVDTLYNGKLGSWLAIRIGKNHKEVERGIIPNKNRAEQLASVQYTLPKTAGGDRADFWRFRGLRSSKRNLRKSREDLSAQPVQTKFPAYERVVLREGRPLSAGYELWLWLNSRASPPHSWLFPSLPCLSLATINLNSLNDGWYGALKEAIQQQQNQLVWVSEGKADGTTSDDLDLHDDRLSYLSAPGSEYSMYSTDSRHTSDYEDTDTEGGAYTDQELDETLNDEVGTPPESAITRSSEPVREEAPGVHPESQTFPPYGSQGQAQPNHRIDSPGFKNNTAQPKAEASSPPYLSPSPETGGPASSMPAANPCVSLPNVRLEEAGAPPYNSYQPQAGPLRMAGPEAPHIVLRDPEMPSLPPHLDSTKMYRKEPFVNEDLPRQNFALKQPGQRQEKDPNLTYELQGPYPEKPANRDYEPLAYRYDSSNYVDPFPHGYDPRLPYEERVPPYEDHWMYYEEKQPYQPRTPYESQPPRDFDPRANAEESAARSGYYAGQPHFEDAPPVAYDSRPHYEPGPKAFNLSQLRYEEPPPPGYEVHGRYKSEPQPYSATVPRSPEPKHYYESQPRGYEQAPPPGFSTKAAPYDASLGSGGAHPALPPQGKPEAMPCNSKALPTPPTEEEDDPAMKPQSVLTRVKMFENKRSSSLEKIKDSNDVSAVKHHPELAPKPNVAPLTGPKSASQNPSDKSAYR</sequence>
<name>A0A6I9YEH6_9SAUR</name>
<feature type="region of interest" description="Disordered" evidence="3">
    <location>
        <begin position="561"/>
        <end position="788"/>
    </location>
</feature>
<dbReference type="RefSeq" id="XP_013922405.1">
    <property type="nucleotide sequence ID" value="XM_014066930.1"/>
</dbReference>
<feature type="domain" description="SH3" evidence="4">
    <location>
        <begin position="73"/>
        <end position="141"/>
    </location>
</feature>
<dbReference type="GO" id="GO:0050839">
    <property type="term" value="F:cell adhesion molecule binding"/>
    <property type="evidence" value="ECO:0007669"/>
    <property type="project" value="TreeGrafter"/>
</dbReference>
<evidence type="ECO:0000256" key="2">
    <source>
        <dbReference type="PROSITE-ProRule" id="PRU00192"/>
    </source>
</evidence>
<dbReference type="PANTHER" id="PTHR13865">
    <property type="entry name" value="TIGHT JUNCTION PROTEIN"/>
    <property type="match status" value="1"/>
</dbReference>
<dbReference type="InterPro" id="IPR001452">
    <property type="entry name" value="SH3_domain"/>
</dbReference>
<evidence type="ECO:0000313" key="5">
    <source>
        <dbReference type="Proteomes" id="UP000504617"/>
    </source>
</evidence>
<evidence type="ECO:0000256" key="1">
    <source>
        <dbReference type="ARBA" id="ARBA00022443"/>
    </source>
</evidence>
<organism evidence="5 6">
    <name type="scientific">Thamnophis sirtalis</name>
    <dbReference type="NCBI Taxonomy" id="35019"/>
    <lineage>
        <taxon>Eukaryota</taxon>
        <taxon>Metazoa</taxon>
        <taxon>Chordata</taxon>
        <taxon>Craniata</taxon>
        <taxon>Vertebrata</taxon>
        <taxon>Euteleostomi</taxon>
        <taxon>Lepidosauria</taxon>
        <taxon>Squamata</taxon>
        <taxon>Bifurcata</taxon>
        <taxon>Unidentata</taxon>
        <taxon>Episquamata</taxon>
        <taxon>Toxicofera</taxon>
        <taxon>Serpentes</taxon>
        <taxon>Colubroidea</taxon>
        <taxon>Colubridae</taxon>
        <taxon>Natricinae</taxon>
        <taxon>Thamnophis</taxon>
    </lineage>
</organism>
<feature type="compositionally biased region" description="Polar residues" evidence="3">
    <location>
        <begin position="352"/>
        <end position="367"/>
    </location>
</feature>
<dbReference type="GeneID" id="106549310"/>
<feature type="compositionally biased region" description="Basic and acidic residues" evidence="3">
    <location>
        <begin position="734"/>
        <end position="751"/>
    </location>
</feature>
<dbReference type="GO" id="GO:1905605">
    <property type="term" value="P:positive regulation of blood-brain barrier permeability"/>
    <property type="evidence" value="ECO:0007669"/>
    <property type="project" value="TreeGrafter"/>
</dbReference>
<dbReference type="CTD" id="7082"/>
<dbReference type="SUPFAM" id="SSF50044">
    <property type="entry name" value="SH3-domain"/>
    <property type="match status" value="1"/>
</dbReference>